<dbReference type="Proteomes" id="UP000051562">
    <property type="component" value="Unassembled WGS sequence"/>
</dbReference>
<keyword evidence="4" id="KW-1185">Reference proteome</keyword>
<reference evidence="2 4" key="1">
    <citation type="submission" date="2015-10" db="EMBL/GenBank/DDBJ databases">
        <title>Draft genome of Bosea thiooxidans.</title>
        <authorList>
            <person name="Wang X."/>
        </authorList>
    </citation>
    <scope>NUCLEOTIDE SEQUENCE [LARGE SCALE GENOMIC DNA]</scope>
    <source>
        <strain evidence="2 4">CGMCC 9174</strain>
    </source>
</reference>
<protein>
    <submittedName>
        <fullName evidence="2">Uncharacterized protein</fullName>
    </submittedName>
</protein>
<dbReference type="STRING" id="53254.SAMN05660750_00024"/>
<reference evidence="3 5" key="2">
    <citation type="submission" date="2017-02" db="EMBL/GenBank/DDBJ databases">
        <authorList>
            <person name="Peterson S.W."/>
        </authorList>
    </citation>
    <scope>NUCLEOTIDE SEQUENCE [LARGE SCALE GENOMIC DNA]</scope>
    <source>
        <strain evidence="3 5">DSM 9653</strain>
    </source>
</reference>
<dbReference type="Proteomes" id="UP000190130">
    <property type="component" value="Unassembled WGS sequence"/>
</dbReference>
<evidence type="ECO:0000313" key="2">
    <source>
        <dbReference type="EMBL" id="KQK30821.1"/>
    </source>
</evidence>
<keyword evidence="1" id="KW-0472">Membrane</keyword>
<proteinExistence type="predicted"/>
<feature type="transmembrane region" description="Helical" evidence="1">
    <location>
        <begin position="20"/>
        <end position="45"/>
    </location>
</feature>
<organism evidence="2 4">
    <name type="scientific">Bosea thiooxidans</name>
    <dbReference type="NCBI Taxonomy" id="53254"/>
    <lineage>
        <taxon>Bacteria</taxon>
        <taxon>Pseudomonadati</taxon>
        <taxon>Pseudomonadota</taxon>
        <taxon>Alphaproteobacteria</taxon>
        <taxon>Hyphomicrobiales</taxon>
        <taxon>Boseaceae</taxon>
        <taxon>Bosea</taxon>
    </lineage>
</organism>
<gene>
    <name evidence="2" type="ORF">ARD30_12855</name>
    <name evidence="3" type="ORF">SAMN05660750_00024</name>
</gene>
<evidence type="ECO:0000313" key="3">
    <source>
        <dbReference type="EMBL" id="SKB31966.1"/>
    </source>
</evidence>
<evidence type="ECO:0000256" key="1">
    <source>
        <dbReference type="SAM" id="Phobius"/>
    </source>
</evidence>
<sequence>MSSSTSSSEPAGKPAQAARWTGFTATFLTAAAVAVASFLAFAFLLDPYDSGRSPLQLKEGVRPQGPRTALASRGRDPAFTGAIFGNSHIQLISPEELRRQTGIPFVSLIAPATMPKETFATIDWFLRHHRQTPPKAMVIGIDNYWCTANPALPNEKPFPFWLMSRSLPEYLGGLLRFDLIEELPRRIGYLASGKADRARPDGYWDYESGYSVQGYDAVPELRGRLDKPLETGGGNIDGPFPAATGLEALIASAPAQTKLILVRPPVYATALPKPGTADAAADAACRKAFGDLAARRPRTALVDWRVDRPELHDPKLFFDHSHYRQPIARLIEADIARAIQAVD</sequence>
<evidence type="ECO:0000313" key="5">
    <source>
        <dbReference type="Proteomes" id="UP000190130"/>
    </source>
</evidence>
<dbReference type="RefSeq" id="WP_055727982.1">
    <property type="nucleotide sequence ID" value="NZ_FUYX01000001.1"/>
</dbReference>
<dbReference type="EMBL" id="FUYX01000001">
    <property type="protein sequence ID" value="SKB31966.1"/>
    <property type="molecule type" value="Genomic_DNA"/>
</dbReference>
<keyword evidence="1" id="KW-1133">Transmembrane helix</keyword>
<dbReference type="EMBL" id="LMAR01000033">
    <property type="protein sequence ID" value="KQK30821.1"/>
    <property type="molecule type" value="Genomic_DNA"/>
</dbReference>
<dbReference type="AlphaFoldDB" id="A0A0Q3I7H8"/>
<accession>A0A0Q3I7H8</accession>
<evidence type="ECO:0000313" key="4">
    <source>
        <dbReference type="Proteomes" id="UP000051562"/>
    </source>
</evidence>
<name>A0A0Q3I7H8_9HYPH</name>
<keyword evidence="1" id="KW-0812">Transmembrane</keyword>